<gene>
    <name evidence="3" type="ORF">H9932_03895</name>
</gene>
<feature type="transmembrane region" description="Helical" evidence="2">
    <location>
        <begin position="101"/>
        <end position="121"/>
    </location>
</feature>
<dbReference type="Pfam" id="PF04854">
    <property type="entry name" value="DUF624"/>
    <property type="match status" value="1"/>
</dbReference>
<accession>A0A9D2PZG6</accession>
<dbReference type="Proteomes" id="UP000823854">
    <property type="component" value="Unassembled WGS sequence"/>
</dbReference>
<feature type="region of interest" description="Disordered" evidence="1">
    <location>
        <begin position="196"/>
        <end position="235"/>
    </location>
</feature>
<evidence type="ECO:0000256" key="1">
    <source>
        <dbReference type="SAM" id="MobiDB-lite"/>
    </source>
</evidence>
<keyword evidence="2" id="KW-0472">Membrane</keyword>
<feature type="transmembrane region" description="Helical" evidence="2">
    <location>
        <begin position="23"/>
        <end position="49"/>
    </location>
</feature>
<dbReference type="EMBL" id="DWWC01000080">
    <property type="protein sequence ID" value="HJC68810.1"/>
    <property type="molecule type" value="Genomic_DNA"/>
</dbReference>
<feature type="transmembrane region" description="Helical" evidence="2">
    <location>
        <begin position="70"/>
        <end position="95"/>
    </location>
</feature>
<proteinExistence type="predicted"/>
<organism evidence="3 4">
    <name type="scientific">Candidatus Brachybacterium intestinipullorum</name>
    <dbReference type="NCBI Taxonomy" id="2838512"/>
    <lineage>
        <taxon>Bacteria</taxon>
        <taxon>Bacillati</taxon>
        <taxon>Actinomycetota</taxon>
        <taxon>Actinomycetes</taxon>
        <taxon>Micrococcales</taxon>
        <taxon>Dermabacteraceae</taxon>
        <taxon>Brachybacterium</taxon>
    </lineage>
</organism>
<reference evidence="3" key="2">
    <citation type="submission" date="2021-04" db="EMBL/GenBank/DDBJ databases">
        <authorList>
            <person name="Gilroy R."/>
        </authorList>
    </citation>
    <scope>NUCLEOTIDE SEQUENCE</scope>
    <source>
        <strain evidence="3">CHK130-7132</strain>
    </source>
</reference>
<protein>
    <submittedName>
        <fullName evidence="3">DUF624 domain-containing protein</fullName>
    </submittedName>
</protein>
<sequence>MDRLTTALGAAAELLLRALHLQALWVIGTLAGGVILGWAPATMAAADAARWAERGERITLRNAARVWRSTFWRSQIILGPPALLLVLAAGALTAADAPLAARLPAGLASIALLAAMVHIPLVDLRHRVPARAVLARAALLALAQAHTTALLGAVLVLWGAILLSLPGLIPFLGAGVALLVSQHLVGRTLDRNEELLASEARERPEATTRPRGAADAGFRRAVPRAPAHPAPVPRP</sequence>
<keyword evidence="2" id="KW-0812">Transmembrane</keyword>
<dbReference type="AlphaFoldDB" id="A0A9D2PZG6"/>
<evidence type="ECO:0000313" key="4">
    <source>
        <dbReference type="Proteomes" id="UP000823854"/>
    </source>
</evidence>
<evidence type="ECO:0000313" key="3">
    <source>
        <dbReference type="EMBL" id="HJC68810.1"/>
    </source>
</evidence>
<comment type="caution">
    <text evidence="3">The sequence shown here is derived from an EMBL/GenBank/DDBJ whole genome shotgun (WGS) entry which is preliminary data.</text>
</comment>
<keyword evidence="2" id="KW-1133">Transmembrane helix</keyword>
<name>A0A9D2PZG6_9MICO</name>
<reference evidence="3" key="1">
    <citation type="journal article" date="2021" name="PeerJ">
        <title>Extensive microbial diversity within the chicken gut microbiome revealed by metagenomics and culture.</title>
        <authorList>
            <person name="Gilroy R."/>
            <person name="Ravi A."/>
            <person name="Getino M."/>
            <person name="Pursley I."/>
            <person name="Horton D.L."/>
            <person name="Alikhan N.F."/>
            <person name="Baker D."/>
            <person name="Gharbi K."/>
            <person name="Hall N."/>
            <person name="Watson M."/>
            <person name="Adriaenssens E.M."/>
            <person name="Foster-Nyarko E."/>
            <person name="Jarju S."/>
            <person name="Secka A."/>
            <person name="Antonio M."/>
            <person name="Oren A."/>
            <person name="Chaudhuri R.R."/>
            <person name="La Ragione R."/>
            <person name="Hildebrand F."/>
            <person name="Pallen M.J."/>
        </authorList>
    </citation>
    <scope>NUCLEOTIDE SEQUENCE</scope>
    <source>
        <strain evidence="3">CHK130-7132</strain>
    </source>
</reference>
<dbReference type="InterPro" id="IPR006938">
    <property type="entry name" value="DUF624"/>
</dbReference>
<feature type="transmembrane region" description="Helical" evidence="2">
    <location>
        <begin position="133"/>
        <end position="161"/>
    </location>
</feature>
<feature type="transmembrane region" description="Helical" evidence="2">
    <location>
        <begin position="167"/>
        <end position="185"/>
    </location>
</feature>
<evidence type="ECO:0000256" key="2">
    <source>
        <dbReference type="SAM" id="Phobius"/>
    </source>
</evidence>
<feature type="compositionally biased region" description="Basic and acidic residues" evidence="1">
    <location>
        <begin position="196"/>
        <end position="208"/>
    </location>
</feature>
<feature type="compositionally biased region" description="Pro residues" evidence="1">
    <location>
        <begin position="226"/>
        <end position="235"/>
    </location>
</feature>